<dbReference type="EMBL" id="JBJXBP010000001">
    <property type="protein sequence ID" value="KAL3851505.1"/>
    <property type="molecule type" value="Genomic_DNA"/>
</dbReference>
<gene>
    <name evidence="1" type="ORF">ACJIZ3_013387</name>
</gene>
<dbReference type="Proteomes" id="UP001634393">
    <property type="component" value="Unassembled WGS sequence"/>
</dbReference>
<keyword evidence="2" id="KW-1185">Reference proteome</keyword>
<accession>A0ABD3UQZ4</accession>
<sequence>MANGRIARFITEVAPAQYISVMRNRTSKMLDTIHEEEKESAAAAAGTITNTSYTSTNDSLSQLPYTILPSSSSQSVSASSSLNATKARQGFRGHFPSFISRTVPEQSSSSPLLINFPI</sequence>
<dbReference type="PANTHER" id="PTHR35101">
    <property type="entry name" value="OS02G0162600 PROTEIN"/>
    <property type="match status" value="1"/>
</dbReference>
<evidence type="ECO:0000313" key="2">
    <source>
        <dbReference type="Proteomes" id="UP001634393"/>
    </source>
</evidence>
<reference evidence="1 2" key="1">
    <citation type="submission" date="2024-12" db="EMBL/GenBank/DDBJ databases">
        <title>The unique morphological basis and parallel evolutionary history of personate flowers in Penstemon.</title>
        <authorList>
            <person name="Depatie T.H."/>
            <person name="Wessinger C.A."/>
        </authorList>
    </citation>
    <scope>NUCLEOTIDE SEQUENCE [LARGE SCALE GENOMIC DNA]</scope>
    <source>
        <strain evidence="1">WTNN_2</strain>
        <tissue evidence="1">Leaf</tissue>
    </source>
</reference>
<organism evidence="1 2">
    <name type="scientific">Penstemon smallii</name>
    <dbReference type="NCBI Taxonomy" id="265156"/>
    <lineage>
        <taxon>Eukaryota</taxon>
        <taxon>Viridiplantae</taxon>
        <taxon>Streptophyta</taxon>
        <taxon>Embryophyta</taxon>
        <taxon>Tracheophyta</taxon>
        <taxon>Spermatophyta</taxon>
        <taxon>Magnoliopsida</taxon>
        <taxon>eudicotyledons</taxon>
        <taxon>Gunneridae</taxon>
        <taxon>Pentapetalae</taxon>
        <taxon>asterids</taxon>
        <taxon>lamiids</taxon>
        <taxon>Lamiales</taxon>
        <taxon>Plantaginaceae</taxon>
        <taxon>Cheloneae</taxon>
        <taxon>Penstemon</taxon>
    </lineage>
</organism>
<dbReference type="AlphaFoldDB" id="A0ABD3UQZ4"/>
<evidence type="ECO:0000313" key="1">
    <source>
        <dbReference type="EMBL" id="KAL3851505.1"/>
    </source>
</evidence>
<dbReference type="PANTHER" id="PTHR35101:SF12">
    <property type="entry name" value="OS02G0162600 PROTEIN"/>
    <property type="match status" value="1"/>
</dbReference>
<proteinExistence type="predicted"/>
<comment type="caution">
    <text evidence="1">The sequence shown here is derived from an EMBL/GenBank/DDBJ whole genome shotgun (WGS) entry which is preliminary data.</text>
</comment>
<name>A0ABD3UQZ4_9LAMI</name>
<protein>
    <submittedName>
        <fullName evidence="1">Uncharacterized protein</fullName>
    </submittedName>
</protein>